<keyword evidence="2" id="KW-0378">Hydrolase</keyword>
<dbReference type="PANTHER" id="PTHR42646">
    <property type="entry name" value="FLAP ENDONUCLEASE XNI"/>
    <property type="match status" value="1"/>
</dbReference>
<name>T0HBN5_9SPHN</name>
<dbReference type="SMART" id="SM00475">
    <property type="entry name" value="53EXOc"/>
    <property type="match status" value="1"/>
</dbReference>
<dbReference type="InterPro" id="IPR036279">
    <property type="entry name" value="5-3_exonuclease_C_sf"/>
</dbReference>
<dbReference type="EMBL" id="ATHL01000110">
    <property type="protein sequence ID" value="EQB10412.1"/>
    <property type="molecule type" value="Genomic_DNA"/>
</dbReference>
<dbReference type="Pfam" id="PF02739">
    <property type="entry name" value="5_3_exonuc_N"/>
    <property type="match status" value="1"/>
</dbReference>
<evidence type="ECO:0000313" key="4">
    <source>
        <dbReference type="EMBL" id="EQB10412.1"/>
    </source>
</evidence>
<gene>
    <name evidence="4" type="ORF">L284_17115</name>
</gene>
<evidence type="ECO:0000256" key="2">
    <source>
        <dbReference type="ARBA" id="ARBA00022801"/>
    </source>
</evidence>
<evidence type="ECO:0000256" key="1">
    <source>
        <dbReference type="ARBA" id="ARBA00022722"/>
    </source>
</evidence>
<organism evidence="4 5">
    <name type="scientific">Novosphingobium lindaniclasticum LE124</name>
    <dbReference type="NCBI Taxonomy" id="1096930"/>
    <lineage>
        <taxon>Bacteria</taxon>
        <taxon>Pseudomonadati</taxon>
        <taxon>Pseudomonadota</taxon>
        <taxon>Alphaproteobacteria</taxon>
        <taxon>Sphingomonadales</taxon>
        <taxon>Sphingomonadaceae</taxon>
        <taxon>Novosphingobium</taxon>
    </lineage>
</organism>
<dbReference type="Gene3D" id="3.40.50.1010">
    <property type="entry name" value="5'-nuclease"/>
    <property type="match status" value="1"/>
</dbReference>
<protein>
    <recommendedName>
        <fullName evidence="3">5'-3' exonuclease domain-containing protein</fullName>
    </recommendedName>
</protein>
<dbReference type="Proteomes" id="UP000015527">
    <property type="component" value="Unassembled WGS sequence"/>
</dbReference>
<dbReference type="InterPro" id="IPR002421">
    <property type="entry name" value="5-3_exonuclease"/>
</dbReference>
<dbReference type="Gene3D" id="1.10.150.20">
    <property type="entry name" value="5' to 3' exonuclease, C-terminal subdomain"/>
    <property type="match status" value="1"/>
</dbReference>
<dbReference type="GO" id="GO:0017108">
    <property type="term" value="F:5'-flap endonuclease activity"/>
    <property type="evidence" value="ECO:0007669"/>
    <property type="project" value="InterPro"/>
</dbReference>
<sequence>MVSHTADFEGAKKDARETLDALVEQLDATDLIICLSDDFSNWRKDIYPLYKTNRAATVRPEHLYDMKDWLAETYPTDRRPRLEADDVMGILSTEPHKGERIIVSADKDMQTVPGLLFNPNKDQFVREIEPAEAERFMLWQAICGDQTDGYHGCPGAGPAAADKLLAGIGWEPFVHVFKSGPRKGVEEKRWREVDLGCRWAAIVSAYEKAGLTETDAVVQVNVARILKAQDMDGSRVIPWEPKKAN</sequence>
<dbReference type="InterPro" id="IPR029060">
    <property type="entry name" value="PIN-like_dom_sf"/>
</dbReference>
<reference evidence="4 5" key="1">
    <citation type="journal article" date="2013" name="Genome Announc.">
        <title>Genome Sequence of Novosphingobium lindaniclasticum LE124T, Isolated from a Hexachlorocyclohexane Dumpsite.</title>
        <authorList>
            <person name="Saxena A."/>
            <person name="Nayyar N."/>
            <person name="Sangwan N."/>
            <person name="Kumari R."/>
            <person name="Khurana J.P."/>
            <person name="Lal R."/>
        </authorList>
    </citation>
    <scope>NUCLEOTIDE SEQUENCE [LARGE SCALE GENOMIC DNA]</scope>
    <source>
        <strain evidence="4 5">LE124</strain>
    </source>
</reference>
<dbReference type="SUPFAM" id="SSF47807">
    <property type="entry name" value="5' to 3' exonuclease, C-terminal subdomain"/>
    <property type="match status" value="1"/>
</dbReference>
<keyword evidence="5" id="KW-1185">Reference proteome</keyword>
<dbReference type="GO" id="GO:0033567">
    <property type="term" value="P:DNA replication, Okazaki fragment processing"/>
    <property type="evidence" value="ECO:0007669"/>
    <property type="project" value="InterPro"/>
</dbReference>
<dbReference type="GO" id="GO:0003677">
    <property type="term" value="F:DNA binding"/>
    <property type="evidence" value="ECO:0007669"/>
    <property type="project" value="InterPro"/>
</dbReference>
<feature type="domain" description="5'-3' exonuclease" evidence="3">
    <location>
        <begin position="12"/>
        <end position="218"/>
    </location>
</feature>
<dbReference type="PANTHER" id="PTHR42646:SF2">
    <property type="entry name" value="5'-3' EXONUCLEASE FAMILY PROTEIN"/>
    <property type="match status" value="1"/>
</dbReference>
<dbReference type="eggNOG" id="COG0258">
    <property type="taxonomic scope" value="Bacteria"/>
</dbReference>
<keyword evidence="1" id="KW-0540">Nuclease</keyword>
<proteinExistence type="predicted"/>
<comment type="caution">
    <text evidence="4">The sequence shown here is derived from an EMBL/GenBank/DDBJ whole genome shotgun (WGS) entry which is preliminary data.</text>
</comment>
<evidence type="ECO:0000259" key="3">
    <source>
        <dbReference type="SMART" id="SM00475"/>
    </source>
</evidence>
<evidence type="ECO:0000313" key="5">
    <source>
        <dbReference type="Proteomes" id="UP000015527"/>
    </source>
</evidence>
<dbReference type="SUPFAM" id="SSF88723">
    <property type="entry name" value="PIN domain-like"/>
    <property type="match status" value="1"/>
</dbReference>
<dbReference type="InterPro" id="IPR020046">
    <property type="entry name" value="5-3_exonucl_a-hlix_arch_N"/>
</dbReference>
<dbReference type="InterPro" id="IPR038969">
    <property type="entry name" value="FEN"/>
</dbReference>
<dbReference type="PATRIC" id="fig|1096930.3.peg.3395"/>
<accession>T0HBN5</accession>
<dbReference type="AlphaFoldDB" id="T0HBN5"/>
<dbReference type="GO" id="GO:0008409">
    <property type="term" value="F:5'-3' exonuclease activity"/>
    <property type="evidence" value="ECO:0007669"/>
    <property type="project" value="InterPro"/>
</dbReference>